<evidence type="ECO:0000313" key="18">
    <source>
        <dbReference type="Proteomes" id="UP000790580"/>
    </source>
</evidence>
<dbReference type="InterPro" id="IPR036097">
    <property type="entry name" value="HisK_dim/P_sf"/>
</dbReference>
<dbReference type="SMART" id="SM00304">
    <property type="entry name" value="HAMP"/>
    <property type="match status" value="1"/>
</dbReference>
<evidence type="ECO:0000256" key="2">
    <source>
        <dbReference type="ARBA" id="ARBA00004651"/>
    </source>
</evidence>
<proteinExistence type="predicted"/>
<protein>
    <recommendedName>
        <fullName evidence="3">histidine kinase</fullName>
        <ecNumber evidence="3">2.7.13.3</ecNumber>
    </recommendedName>
</protein>
<evidence type="ECO:0000256" key="10">
    <source>
        <dbReference type="ARBA" id="ARBA00022840"/>
    </source>
</evidence>
<reference evidence="17 18" key="1">
    <citation type="submission" date="2021-06" db="EMBL/GenBank/DDBJ databases">
        <title>Bacillus sp. RD4P76, an endophyte from a halophyte.</title>
        <authorList>
            <person name="Sun J.-Q."/>
        </authorList>
    </citation>
    <scope>NUCLEOTIDE SEQUENCE [LARGE SCALE GENOMIC DNA]</scope>
    <source>
        <strain evidence="17 18">JCM 17098</strain>
    </source>
</reference>
<evidence type="ECO:0000259" key="15">
    <source>
        <dbReference type="PROSITE" id="PS50109"/>
    </source>
</evidence>
<dbReference type="GO" id="GO:0016301">
    <property type="term" value="F:kinase activity"/>
    <property type="evidence" value="ECO:0007669"/>
    <property type="project" value="UniProtKB-KW"/>
</dbReference>
<dbReference type="Proteomes" id="UP000790580">
    <property type="component" value="Unassembled WGS sequence"/>
</dbReference>
<dbReference type="SMART" id="SM00387">
    <property type="entry name" value="HATPase_c"/>
    <property type="match status" value="1"/>
</dbReference>
<keyword evidence="8" id="KW-0547">Nucleotide-binding</keyword>
<comment type="subcellular location">
    <subcellularLocation>
        <location evidence="2">Cell membrane</location>
        <topology evidence="2">Multi-pass membrane protein</topology>
    </subcellularLocation>
</comment>
<dbReference type="PROSITE" id="PS50885">
    <property type="entry name" value="HAMP"/>
    <property type="match status" value="1"/>
</dbReference>
<dbReference type="InterPro" id="IPR050398">
    <property type="entry name" value="HssS/ArlS-like"/>
</dbReference>
<evidence type="ECO:0000256" key="3">
    <source>
        <dbReference type="ARBA" id="ARBA00012438"/>
    </source>
</evidence>
<dbReference type="RefSeq" id="WP_088074155.1">
    <property type="nucleotide sequence ID" value="NZ_JAHQCR010000054.1"/>
</dbReference>
<organism evidence="17 18">
    <name type="scientific">Evansella alkalicola</name>
    <dbReference type="NCBI Taxonomy" id="745819"/>
    <lineage>
        <taxon>Bacteria</taxon>
        <taxon>Bacillati</taxon>
        <taxon>Bacillota</taxon>
        <taxon>Bacilli</taxon>
        <taxon>Bacillales</taxon>
        <taxon>Bacillaceae</taxon>
        <taxon>Evansella</taxon>
    </lineage>
</organism>
<comment type="caution">
    <text evidence="17">The sequence shown here is derived from an EMBL/GenBank/DDBJ whole genome shotgun (WGS) entry which is preliminary data.</text>
</comment>
<dbReference type="InterPro" id="IPR036890">
    <property type="entry name" value="HATPase_C_sf"/>
</dbReference>
<evidence type="ECO:0000256" key="11">
    <source>
        <dbReference type="ARBA" id="ARBA00022989"/>
    </source>
</evidence>
<dbReference type="InterPro" id="IPR003594">
    <property type="entry name" value="HATPase_dom"/>
</dbReference>
<keyword evidence="18" id="KW-1185">Reference proteome</keyword>
<dbReference type="InterPro" id="IPR003661">
    <property type="entry name" value="HisK_dim/P_dom"/>
</dbReference>
<evidence type="ECO:0000256" key="12">
    <source>
        <dbReference type="ARBA" id="ARBA00023012"/>
    </source>
</evidence>
<evidence type="ECO:0000256" key="13">
    <source>
        <dbReference type="ARBA" id="ARBA00023136"/>
    </source>
</evidence>
<dbReference type="PANTHER" id="PTHR45528:SF1">
    <property type="entry name" value="SENSOR HISTIDINE KINASE CPXA"/>
    <property type="match status" value="1"/>
</dbReference>
<evidence type="ECO:0000256" key="5">
    <source>
        <dbReference type="ARBA" id="ARBA00022553"/>
    </source>
</evidence>
<dbReference type="PROSITE" id="PS50109">
    <property type="entry name" value="HIS_KIN"/>
    <property type="match status" value="1"/>
</dbReference>
<dbReference type="CDD" id="cd06225">
    <property type="entry name" value="HAMP"/>
    <property type="match status" value="1"/>
</dbReference>
<feature type="transmembrane region" description="Helical" evidence="14">
    <location>
        <begin position="59"/>
        <end position="78"/>
    </location>
</feature>
<evidence type="ECO:0000256" key="1">
    <source>
        <dbReference type="ARBA" id="ARBA00000085"/>
    </source>
</evidence>
<evidence type="ECO:0000256" key="14">
    <source>
        <dbReference type="SAM" id="Phobius"/>
    </source>
</evidence>
<dbReference type="PRINTS" id="PR00344">
    <property type="entry name" value="BCTRLSENSOR"/>
</dbReference>
<keyword evidence="7 14" id="KW-0812">Transmembrane</keyword>
<dbReference type="InterPro" id="IPR004358">
    <property type="entry name" value="Sig_transdc_His_kin-like_C"/>
</dbReference>
<dbReference type="EMBL" id="JAHQCR010000054">
    <property type="protein sequence ID" value="MBU9722602.1"/>
    <property type="molecule type" value="Genomic_DNA"/>
</dbReference>
<feature type="domain" description="Histidine kinase" evidence="15">
    <location>
        <begin position="140"/>
        <end position="357"/>
    </location>
</feature>
<evidence type="ECO:0000256" key="4">
    <source>
        <dbReference type="ARBA" id="ARBA00022475"/>
    </source>
</evidence>
<dbReference type="SUPFAM" id="SSF158472">
    <property type="entry name" value="HAMP domain-like"/>
    <property type="match status" value="1"/>
</dbReference>
<keyword evidence="13 14" id="KW-0472">Membrane</keyword>
<evidence type="ECO:0000256" key="7">
    <source>
        <dbReference type="ARBA" id="ARBA00022692"/>
    </source>
</evidence>
<dbReference type="InterPro" id="IPR005467">
    <property type="entry name" value="His_kinase_dom"/>
</dbReference>
<name>A0ABS6JWJ5_9BACI</name>
<dbReference type="CDD" id="cd00082">
    <property type="entry name" value="HisKA"/>
    <property type="match status" value="1"/>
</dbReference>
<dbReference type="Pfam" id="PF00512">
    <property type="entry name" value="HisKA"/>
    <property type="match status" value="1"/>
</dbReference>
<evidence type="ECO:0000256" key="8">
    <source>
        <dbReference type="ARBA" id="ARBA00022741"/>
    </source>
</evidence>
<feature type="domain" description="HAMP" evidence="16">
    <location>
        <begin position="80"/>
        <end position="132"/>
    </location>
</feature>
<dbReference type="Pfam" id="PF00672">
    <property type="entry name" value="HAMP"/>
    <property type="match status" value="1"/>
</dbReference>
<feature type="transmembrane region" description="Helical" evidence="14">
    <location>
        <begin position="7"/>
        <end position="31"/>
    </location>
</feature>
<evidence type="ECO:0000259" key="16">
    <source>
        <dbReference type="PROSITE" id="PS50885"/>
    </source>
</evidence>
<keyword evidence="11 14" id="KW-1133">Transmembrane helix</keyword>
<evidence type="ECO:0000313" key="17">
    <source>
        <dbReference type="EMBL" id="MBU9722602.1"/>
    </source>
</evidence>
<dbReference type="EC" id="2.7.13.3" evidence="3"/>
<dbReference type="SUPFAM" id="SSF55874">
    <property type="entry name" value="ATPase domain of HSP90 chaperone/DNA topoisomerase II/histidine kinase"/>
    <property type="match status" value="1"/>
</dbReference>
<dbReference type="Gene3D" id="1.10.287.130">
    <property type="match status" value="1"/>
</dbReference>
<dbReference type="Gene3D" id="3.30.565.10">
    <property type="entry name" value="Histidine kinase-like ATPase, C-terminal domain"/>
    <property type="match status" value="1"/>
</dbReference>
<keyword evidence="6" id="KW-0808">Transferase</keyword>
<dbReference type="Gene3D" id="6.10.340.10">
    <property type="match status" value="1"/>
</dbReference>
<dbReference type="SMART" id="SM00388">
    <property type="entry name" value="HisKA"/>
    <property type="match status" value="1"/>
</dbReference>
<dbReference type="Pfam" id="PF02518">
    <property type="entry name" value="HATPase_c"/>
    <property type="match status" value="1"/>
</dbReference>
<gene>
    <name evidence="17" type="ORF">KS407_14290</name>
</gene>
<dbReference type="InterPro" id="IPR003660">
    <property type="entry name" value="HAMP_dom"/>
</dbReference>
<dbReference type="PANTHER" id="PTHR45528">
    <property type="entry name" value="SENSOR HISTIDINE KINASE CPXA"/>
    <property type="match status" value="1"/>
</dbReference>
<evidence type="ECO:0000256" key="9">
    <source>
        <dbReference type="ARBA" id="ARBA00022777"/>
    </source>
</evidence>
<sequence>MFKDRGILWRLTGINILLITLLVLLSSLVIYNTACFLVEQMPNVDEVKQTTFNESLATYLLWISPLFILAGSLLHFSITKRLLKPVQQLVRSTKVLQHGNYPAPMKVDGKDEIAELTYNFNKLTELLKKNEHARNKMITDMAHELRTPLSTINGYLEGLKNGVLHGTPKLFESLHGESERLIQMINQLNELNEWNYGLKNQAYAHERIEIHHLLTNAINLFKFELDKKHILYELQLDEAVLLAEEKGIQQAVINLIQNAIQYYKSDTEEVILIKGKLKGDQYVVSITGPGEVIPDEQREWLFERFYKVDHARTRQAGGTGLGLAIVKEIITKLHGGEVGVETKGNLHTFWFSIPMNDMNR</sequence>
<keyword evidence="5" id="KW-0597">Phosphoprotein</keyword>
<keyword evidence="9 17" id="KW-0418">Kinase</keyword>
<dbReference type="SUPFAM" id="SSF47384">
    <property type="entry name" value="Homodimeric domain of signal transducing histidine kinase"/>
    <property type="match status" value="1"/>
</dbReference>
<keyword evidence="12" id="KW-0902">Two-component regulatory system</keyword>
<evidence type="ECO:0000256" key="6">
    <source>
        <dbReference type="ARBA" id="ARBA00022679"/>
    </source>
</evidence>
<comment type="catalytic activity">
    <reaction evidence="1">
        <text>ATP + protein L-histidine = ADP + protein N-phospho-L-histidine.</text>
        <dbReference type="EC" id="2.7.13.3"/>
    </reaction>
</comment>
<keyword evidence="4" id="KW-1003">Cell membrane</keyword>
<accession>A0ABS6JWJ5</accession>
<keyword evidence="10" id="KW-0067">ATP-binding</keyword>